<dbReference type="RefSeq" id="WP_252851268.1">
    <property type="nucleotide sequence ID" value="NZ_JAMXLR010000020.1"/>
</dbReference>
<dbReference type="InterPro" id="IPR006710">
    <property type="entry name" value="Glyco_hydro_43"/>
</dbReference>
<dbReference type="SUPFAM" id="SSF75005">
    <property type="entry name" value="Arabinanase/levansucrase/invertase"/>
    <property type="match status" value="1"/>
</dbReference>
<sequence length="343" mass="38638">MRYALFTLALMAAPIVSAETPVAYQNPVYTRSMPDPGVLEHEGRYYAFGTTGSKPLADGRRFRVLSSDNLVDWQDEGGALVSPAGSEGHEFWAPEVVEHDGTFYLYYSMGTIDDLQFKIRVATSDSPTGPYTDTGTPLEDGAGAAFFIDGHAFQDDDGQWYFFYAKDFLDTESGYRAGTGIVVDRLIDMRRLEGKPQMVVRPRYDWTLFEANRTMSMYGGRRFDWHTIEAPWVVKHDGRYWCFYSGSNFGTEHYGIDYVVADSVTGPYTGQGQYARVLRGVPNLVRGPGHHSIVRSPVSEEDIIVYHAWNEDMTVRQMCIDPLTWTRYGPRCVGPSVGEVELK</sequence>
<dbReference type="PANTHER" id="PTHR43772:SF2">
    <property type="entry name" value="PUTATIVE (AFU_ORTHOLOGUE AFUA_2G04480)-RELATED"/>
    <property type="match status" value="1"/>
</dbReference>
<evidence type="ECO:0000256" key="9">
    <source>
        <dbReference type="SAM" id="SignalP"/>
    </source>
</evidence>
<feature type="active site" description="Proton donor" evidence="6">
    <location>
        <position position="229"/>
    </location>
</feature>
<accession>A0A9X2JHQ9</accession>
<evidence type="ECO:0000256" key="8">
    <source>
        <dbReference type="RuleBase" id="RU361187"/>
    </source>
</evidence>
<evidence type="ECO:0000313" key="10">
    <source>
        <dbReference type="EMBL" id="MCO6043169.1"/>
    </source>
</evidence>
<keyword evidence="3 8" id="KW-0378">Hydrolase</keyword>
<evidence type="ECO:0000256" key="4">
    <source>
        <dbReference type="ARBA" id="ARBA00023277"/>
    </source>
</evidence>
<dbReference type="Proteomes" id="UP001155241">
    <property type="component" value="Unassembled WGS sequence"/>
</dbReference>
<dbReference type="CDD" id="cd08991">
    <property type="entry name" value="GH43_HoAraf43-like"/>
    <property type="match status" value="1"/>
</dbReference>
<keyword evidence="2" id="KW-0858">Xylan degradation</keyword>
<proteinExistence type="inferred from homology"/>
<dbReference type="AlphaFoldDB" id="A0A9X2JHQ9"/>
<dbReference type="Gene3D" id="2.115.10.20">
    <property type="entry name" value="Glycosyl hydrolase domain, family 43"/>
    <property type="match status" value="1"/>
</dbReference>
<dbReference type="EMBL" id="JAMXLR010000020">
    <property type="protein sequence ID" value="MCO6043169.1"/>
    <property type="molecule type" value="Genomic_DNA"/>
</dbReference>
<keyword evidence="9" id="KW-0732">Signal</keyword>
<comment type="caution">
    <text evidence="10">The sequence shown here is derived from an EMBL/GenBank/DDBJ whole genome shotgun (WGS) entry which is preliminary data.</text>
</comment>
<gene>
    <name evidence="10" type="ORF">NG895_04565</name>
</gene>
<evidence type="ECO:0000256" key="6">
    <source>
        <dbReference type="PIRSR" id="PIRSR606710-1"/>
    </source>
</evidence>
<name>A0A9X2JHQ9_9BACT</name>
<keyword evidence="4" id="KW-0119">Carbohydrate metabolism</keyword>
<keyword evidence="5 8" id="KW-0326">Glycosidase</keyword>
<dbReference type="PANTHER" id="PTHR43772">
    <property type="entry name" value="ENDO-1,4-BETA-XYLANASE"/>
    <property type="match status" value="1"/>
</dbReference>
<evidence type="ECO:0000256" key="2">
    <source>
        <dbReference type="ARBA" id="ARBA00022651"/>
    </source>
</evidence>
<evidence type="ECO:0000256" key="7">
    <source>
        <dbReference type="PIRSR" id="PIRSR606710-2"/>
    </source>
</evidence>
<keyword evidence="2" id="KW-0624">Polysaccharide degradation</keyword>
<protein>
    <submittedName>
        <fullName evidence="10">Glycoside hydrolase family 43 protein</fullName>
    </submittedName>
</protein>
<organism evidence="10 11">
    <name type="scientific">Aeoliella straminimaris</name>
    <dbReference type="NCBI Taxonomy" id="2954799"/>
    <lineage>
        <taxon>Bacteria</taxon>
        <taxon>Pseudomonadati</taxon>
        <taxon>Planctomycetota</taxon>
        <taxon>Planctomycetia</taxon>
        <taxon>Pirellulales</taxon>
        <taxon>Lacipirellulaceae</taxon>
        <taxon>Aeoliella</taxon>
    </lineage>
</organism>
<feature type="active site" description="Proton acceptor" evidence="6">
    <location>
        <position position="35"/>
    </location>
</feature>
<dbReference type="GO" id="GO:0004553">
    <property type="term" value="F:hydrolase activity, hydrolyzing O-glycosyl compounds"/>
    <property type="evidence" value="ECO:0007669"/>
    <property type="project" value="InterPro"/>
</dbReference>
<reference evidence="10" key="1">
    <citation type="submission" date="2022-06" db="EMBL/GenBank/DDBJ databases">
        <title>Aeoliella straminimaris, a novel planctomycete from sediments.</title>
        <authorList>
            <person name="Vitorino I.R."/>
            <person name="Lage O.M."/>
        </authorList>
    </citation>
    <scope>NUCLEOTIDE SEQUENCE</scope>
    <source>
        <strain evidence="10">ICT_H6.2</strain>
    </source>
</reference>
<keyword evidence="11" id="KW-1185">Reference proteome</keyword>
<evidence type="ECO:0000256" key="3">
    <source>
        <dbReference type="ARBA" id="ARBA00022801"/>
    </source>
</evidence>
<dbReference type="InterPro" id="IPR052176">
    <property type="entry name" value="Glycosyl_Hydrlase_43_Enz"/>
</dbReference>
<dbReference type="InterPro" id="IPR023296">
    <property type="entry name" value="Glyco_hydro_beta-prop_sf"/>
</dbReference>
<dbReference type="GO" id="GO:0045493">
    <property type="term" value="P:xylan catabolic process"/>
    <property type="evidence" value="ECO:0007669"/>
    <property type="project" value="UniProtKB-KW"/>
</dbReference>
<feature type="site" description="Important for catalytic activity, responsible for pKa modulation of the active site Glu and correct orientation of both the proton donor and substrate" evidence="7">
    <location>
        <position position="149"/>
    </location>
</feature>
<evidence type="ECO:0000256" key="1">
    <source>
        <dbReference type="ARBA" id="ARBA00009865"/>
    </source>
</evidence>
<feature type="signal peptide" evidence="9">
    <location>
        <begin position="1"/>
        <end position="18"/>
    </location>
</feature>
<dbReference type="Pfam" id="PF04616">
    <property type="entry name" value="Glyco_hydro_43"/>
    <property type="match status" value="1"/>
</dbReference>
<evidence type="ECO:0000256" key="5">
    <source>
        <dbReference type="ARBA" id="ARBA00023295"/>
    </source>
</evidence>
<feature type="chain" id="PRO_5040957061" evidence="9">
    <location>
        <begin position="19"/>
        <end position="343"/>
    </location>
</feature>
<comment type="similarity">
    <text evidence="1 8">Belongs to the glycosyl hydrolase 43 family.</text>
</comment>
<evidence type="ECO:0000313" key="11">
    <source>
        <dbReference type="Proteomes" id="UP001155241"/>
    </source>
</evidence>